<sequence>MDALFQKNMKLLFVAVLLCSSQAQLTNKKEDTLTNIHNNFDKFAKKCNVYDEAHYCHQIVVDQRLNLAAISYKCECPDGWRCPSGIADTRFVTECQFDESKHWHRCQLRCTPVNAE</sequence>
<reference evidence="2 3" key="1">
    <citation type="submission" date="2023-08" db="EMBL/GenBank/DDBJ databases">
        <title>A Necator americanus chromosomal reference genome.</title>
        <authorList>
            <person name="Ilik V."/>
            <person name="Petrzelkova K.J."/>
            <person name="Pardy F."/>
            <person name="Fuh T."/>
            <person name="Niatou-Singa F.S."/>
            <person name="Gouil Q."/>
            <person name="Baker L."/>
            <person name="Ritchie M.E."/>
            <person name="Jex A.R."/>
            <person name="Gazzola D."/>
            <person name="Li H."/>
            <person name="Toshio Fujiwara R."/>
            <person name="Zhan B."/>
            <person name="Aroian R.V."/>
            <person name="Pafco B."/>
            <person name="Schwarz E.M."/>
        </authorList>
    </citation>
    <scope>NUCLEOTIDE SEQUENCE [LARGE SCALE GENOMIC DNA]</scope>
    <source>
        <strain evidence="2 3">Aroian</strain>
        <tissue evidence="2">Whole animal</tissue>
    </source>
</reference>
<name>A0ABR1DBK5_NECAM</name>
<dbReference type="Proteomes" id="UP001303046">
    <property type="component" value="Unassembled WGS sequence"/>
</dbReference>
<evidence type="ECO:0000313" key="2">
    <source>
        <dbReference type="EMBL" id="KAK6747872.1"/>
    </source>
</evidence>
<feature type="chain" id="PRO_5045043637" evidence="1">
    <location>
        <begin position="24"/>
        <end position="116"/>
    </location>
</feature>
<keyword evidence="3" id="KW-1185">Reference proteome</keyword>
<gene>
    <name evidence="2" type="primary">Necator_chrIV.g14126</name>
    <name evidence="2" type="ORF">RB195_000832</name>
</gene>
<protein>
    <submittedName>
        <fullName evidence="2">Uncharacterized protein</fullName>
    </submittedName>
</protein>
<feature type="signal peptide" evidence="1">
    <location>
        <begin position="1"/>
        <end position="23"/>
    </location>
</feature>
<organism evidence="2 3">
    <name type="scientific">Necator americanus</name>
    <name type="common">Human hookworm</name>
    <dbReference type="NCBI Taxonomy" id="51031"/>
    <lineage>
        <taxon>Eukaryota</taxon>
        <taxon>Metazoa</taxon>
        <taxon>Ecdysozoa</taxon>
        <taxon>Nematoda</taxon>
        <taxon>Chromadorea</taxon>
        <taxon>Rhabditida</taxon>
        <taxon>Rhabditina</taxon>
        <taxon>Rhabditomorpha</taxon>
        <taxon>Strongyloidea</taxon>
        <taxon>Ancylostomatidae</taxon>
        <taxon>Bunostominae</taxon>
        <taxon>Necator</taxon>
    </lineage>
</organism>
<proteinExistence type="predicted"/>
<dbReference type="EMBL" id="JAVFWL010000004">
    <property type="protein sequence ID" value="KAK6747872.1"/>
    <property type="molecule type" value="Genomic_DNA"/>
</dbReference>
<evidence type="ECO:0000313" key="3">
    <source>
        <dbReference type="Proteomes" id="UP001303046"/>
    </source>
</evidence>
<keyword evidence="1" id="KW-0732">Signal</keyword>
<accession>A0ABR1DBK5</accession>
<evidence type="ECO:0000256" key="1">
    <source>
        <dbReference type="SAM" id="SignalP"/>
    </source>
</evidence>
<comment type="caution">
    <text evidence="2">The sequence shown here is derived from an EMBL/GenBank/DDBJ whole genome shotgun (WGS) entry which is preliminary data.</text>
</comment>